<protein>
    <recommendedName>
        <fullName evidence="1">YjiS-like domain-containing protein</fullName>
    </recommendedName>
</protein>
<organism evidence="2 3">
    <name type="scientific">Thalassospira profundimaris</name>
    <dbReference type="NCBI Taxonomy" id="502049"/>
    <lineage>
        <taxon>Bacteria</taxon>
        <taxon>Pseudomonadati</taxon>
        <taxon>Pseudomonadota</taxon>
        <taxon>Alphaproteobacteria</taxon>
        <taxon>Rhodospirillales</taxon>
        <taxon>Thalassospiraceae</taxon>
        <taxon>Thalassospira</taxon>
    </lineage>
</organism>
<dbReference type="Pfam" id="PF06568">
    <property type="entry name" value="YjiS-like"/>
    <property type="match status" value="1"/>
</dbReference>
<evidence type="ECO:0000313" key="3">
    <source>
        <dbReference type="Proteomes" id="UP000253061"/>
    </source>
</evidence>
<evidence type="ECO:0000259" key="1">
    <source>
        <dbReference type="Pfam" id="PF06568"/>
    </source>
</evidence>
<evidence type="ECO:0000313" key="2">
    <source>
        <dbReference type="EMBL" id="RCK20993.1"/>
    </source>
</evidence>
<gene>
    <name evidence="2" type="ORF">TH6_14535</name>
</gene>
<name>A0A367V775_9PROT</name>
<dbReference type="AlphaFoldDB" id="A0A367V775"/>
<dbReference type="EMBL" id="JPWB01000006">
    <property type="protein sequence ID" value="RCK20993.1"/>
    <property type="molecule type" value="Genomic_DNA"/>
</dbReference>
<sequence>MERMMAYSLSPAPSAVERQSRAHIRSFFATVFGRLNDFNNRFERLRAARKERCTLLSLSDHLLSDIGITRAQAEEEYRKSLRLR</sequence>
<comment type="caution">
    <text evidence="2">The sequence shown here is derived from an EMBL/GenBank/DDBJ whole genome shotgun (WGS) entry which is preliminary data.</text>
</comment>
<dbReference type="Proteomes" id="UP000253061">
    <property type="component" value="Unassembled WGS sequence"/>
</dbReference>
<reference evidence="2 3" key="1">
    <citation type="submission" date="2014-07" db="EMBL/GenBank/DDBJ databases">
        <title>Draft genome sequence of Thalassospira profundimaris R8-17.</title>
        <authorList>
            <person name="Lai Q."/>
            <person name="Shao Z."/>
        </authorList>
    </citation>
    <scope>NUCLEOTIDE SEQUENCE [LARGE SCALE GENOMIC DNA]</scope>
    <source>
        <strain evidence="2 3">R8-17</strain>
    </source>
</reference>
<proteinExistence type="predicted"/>
<feature type="domain" description="YjiS-like" evidence="1">
    <location>
        <begin position="41"/>
        <end position="74"/>
    </location>
</feature>
<accession>A0A367V775</accession>
<dbReference type="InterPro" id="IPR009506">
    <property type="entry name" value="YjiS-like"/>
</dbReference>